<dbReference type="EMBL" id="CP031264">
    <property type="protein sequence ID" value="AXI80290.1"/>
    <property type="molecule type" value="Genomic_DNA"/>
</dbReference>
<dbReference type="PROSITE" id="PS52004">
    <property type="entry name" value="KS3_2"/>
    <property type="match status" value="1"/>
</dbReference>
<dbReference type="Pfam" id="PF21089">
    <property type="entry name" value="PKS_DH_N"/>
    <property type="match status" value="1"/>
</dbReference>
<dbReference type="InterPro" id="IPR042104">
    <property type="entry name" value="PKS_dehydratase_sf"/>
</dbReference>
<dbReference type="GO" id="GO:0033068">
    <property type="term" value="P:macrolide biosynthetic process"/>
    <property type="evidence" value="ECO:0007669"/>
    <property type="project" value="UniProtKB-ARBA"/>
</dbReference>
<dbReference type="InterPro" id="IPR015083">
    <property type="entry name" value="NorB/c/GfsB-D-like_docking"/>
</dbReference>
<dbReference type="SMART" id="SM00827">
    <property type="entry name" value="PKS_AT"/>
    <property type="match status" value="1"/>
</dbReference>
<dbReference type="Gene3D" id="3.40.50.11460">
    <property type="match status" value="1"/>
</dbReference>
<accession>A0A345T2T5</accession>
<dbReference type="InterPro" id="IPR049900">
    <property type="entry name" value="PKS_mFAS_DH"/>
</dbReference>
<keyword evidence="7" id="KW-0511">Multifunctional enzyme</keyword>
<dbReference type="InterPro" id="IPR020841">
    <property type="entry name" value="PKS_Beta-ketoAc_synthase_dom"/>
</dbReference>
<keyword evidence="6" id="KW-0045">Antibiotic biosynthesis</keyword>
<dbReference type="CDD" id="cd00833">
    <property type="entry name" value="PKS"/>
    <property type="match status" value="1"/>
</dbReference>
<protein>
    <submittedName>
        <fullName evidence="13">Acyltransferase domain-containing protein</fullName>
    </submittedName>
</protein>
<comment type="pathway">
    <text evidence="2">Antibiotic biosynthesis.</text>
</comment>
<dbReference type="InterPro" id="IPR001227">
    <property type="entry name" value="Ac_transferase_dom_sf"/>
</dbReference>
<dbReference type="Pfam" id="PF16197">
    <property type="entry name" value="KAsynt_C_assoc"/>
    <property type="match status" value="1"/>
</dbReference>
<dbReference type="InterPro" id="IPR036291">
    <property type="entry name" value="NAD(P)-bd_dom_sf"/>
</dbReference>
<dbReference type="PROSITE" id="PS00606">
    <property type="entry name" value="KS3_1"/>
    <property type="match status" value="1"/>
</dbReference>
<dbReference type="GO" id="GO:0004312">
    <property type="term" value="F:fatty acid synthase activity"/>
    <property type="evidence" value="ECO:0007669"/>
    <property type="project" value="TreeGrafter"/>
</dbReference>
<dbReference type="InterPro" id="IPR018201">
    <property type="entry name" value="Ketoacyl_synth_AS"/>
</dbReference>
<evidence type="ECO:0000256" key="3">
    <source>
        <dbReference type="ARBA" id="ARBA00022450"/>
    </source>
</evidence>
<dbReference type="Pfam" id="PF00109">
    <property type="entry name" value="ketoacyl-synt"/>
    <property type="match status" value="1"/>
</dbReference>
<evidence type="ECO:0000313" key="14">
    <source>
        <dbReference type="Proteomes" id="UP000249340"/>
    </source>
</evidence>
<dbReference type="Pfam" id="PF22953">
    <property type="entry name" value="SpnB_Rossmann"/>
    <property type="match status" value="1"/>
</dbReference>
<keyword evidence="14" id="KW-1185">Reference proteome</keyword>
<feature type="active site" description="Proton acceptor; for dehydratase activity" evidence="9">
    <location>
        <position position="977"/>
    </location>
</feature>
<dbReference type="SUPFAM" id="SSF53901">
    <property type="entry name" value="Thiolase-like"/>
    <property type="match status" value="1"/>
</dbReference>
<evidence type="ECO:0000256" key="2">
    <source>
        <dbReference type="ARBA" id="ARBA00004792"/>
    </source>
</evidence>
<dbReference type="PANTHER" id="PTHR43775:SF51">
    <property type="entry name" value="INACTIVE PHENOLPHTHIOCEROL SYNTHESIS POLYKETIDE SYNTHASE TYPE I PKS1-RELATED"/>
    <property type="match status" value="1"/>
</dbReference>
<dbReference type="Pfam" id="PF02801">
    <property type="entry name" value="Ketoacyl-synt_C"/>
    <property type="match status" value="1"/>
</dbReference>
<dbReference type="SMART" id="SM00825">
    <property type="entry name" value="PKS_KS"/>
    <property type="match status" value="1"/>
</dbReference>
<dbReference type="SUPFAM" id="SSF52151">
    <property type="entry name" value="FabD/lysophospholipase-like"/>
    <property type="match status" value="1"/>
</dbReference>
<dbReference type="InterPro" id="IPR014031">
    <property type="entry name" value="Ketoacyl_synth_C"/>
</dbReference>
<name>A0A345T2T5_9ACTN</name>
<evidence type="ECO:0000259" key="12">
    <source>
        <dbReference type="PROSITE" id="PS52019"/>
    </source>
</evidence>
<dbReference type="Pfam" id="PF00698">
    <property type="entry name" value="Acyl_transf_1"/>
    <property type="match status" value="1"/>
</dbReference>
<dbReference type="InterPro" id="IPR049551">
    <property type="entry name" value="PKS_DH_C"/>
</dbReference>
<evidence type="ECO:0000256" key="7">
    <source>
        <dbReference type="ARBA" id="ARBA00023268"/>
    </source>
</evidence>
<dbReference type="InterPro" id="IPR050091">
    <property type="entry name" value="PKS_NRPS_Biosynth_Enz"/>
</dbReference>
<dbReference type="Pfam" id="PF08990">
    <property type="entry name" value="Docking"/>
    <property type="match status" value="1"/>
</dbReference>
<evidence type="ECO:0000256" key="1">
    <source>
        <dbReference type="ARBA" id="ARBA00001957"/>
    </source>
</evidence>
<evidence type="ECO:0000256" key="9">
    <source>
        <dbReference type="PROSITE-ProRule" id="PRU01363"/>
    </source>
</evidence>
<dbReference type="SUPFAM" id="SSF51735">
    <property type="entry name" value="NAD(P)-binding Rossmann-fold domains"/>
    <property type="match status" value="2"/>
</dbReference>
<evidence type="ECO:0000256" key="4">
    <source>
        <dbReference type="ARBA" id="ARBA00022553"/>
    </source>
</evidence>
<feature type="domain" description="PKS/mFAS DH" evidence="12">
    <location>
        <begin position="945"/>
        <end position="1220"/>
    </location>
</feature>
<dbReference type="InterPro" id="IPR013968">
    <property type="entry name" value="PKS_KR"/>
</dbReference>
<evidence type="ECO:0000259" key="11">
    <source>
        <dbReference type="PROSITE" id="PS52004"/>
    </source>
</evidence>
<dbReference type="PROSITE" id="PS52019">
    <property type="entry name" value="PKS_MFAS_DH"/>
    <property type="match status" value="1"/>
</dbReference>
<evidence type="ECO:0000256" key="10">
    <source>
        <dbReference type="SAM" id="MobiDB-lite"/>
    </source>
</evidence>
<dbReference type="GO" id="GO:0031177">
    <property type="term" value="F:phosphopantetheine binding"/>
    <property type="evidence" value="ECO:0007669"/>
    <property type="project" value="UniProtKB-ARBA"/>
</dbReference>
<dbReference type="Gene3D" id="3.40.47.10">
    <property type="match status" value="1"/>
</dbReference>
<feature type="active site" description="Proton donor; for dehydratase activity" evidence="9">
    <location>
        <position position="1144"/>
    </location>
</feature>
<dbReference type="KEGG" id="stri:C7M71_025730"/>
<dbReference type="InterPro" id="IPR020807">
    <property type="entry name" value="PKS_DH"/>
</dbReference>
<dbReference type="FunFam" id="3.40.47.10:FF:000019">
    <property type="entry name" value="Polyketide synthase type I"/>
    <property type="match status" value="1"/>
</dbReference>
<dbReference type="Gene3D" id="3.40.366.10">
    <property type="entry name" value="Malonyl-Coenzyme A Acyl Carrier Protein, domain 2"/>
    <property type="match status" value="1"/>
</dbReference>
<dbReference type="Pfam" id="PF08659">
    <property type="entry name" value="KR"/>
    <property type="match status" value="1"/>
</dbReference>
<keyword evidence="3" id="KW-0596">Phosphopantetheine</keyword>
<sequence length="1478" mass="154944">MAFVADDEKYVEYLKRVTAELRQTRRQLREVQARSQEPIAIVAMSCRFPGGVRSPEDLWRLVDEGRDAIGEFPADRGWDIEGRFDPDPDTPGTFYAREGGFLHDASEFDAGFFGMSPREALATDPQQRLLLETSWEVFERAGIRPATVRGSSTGVFVGAATSGYGVGPVEVPEDVHGLMLAGNATSVASGRISYVLGLEGPTVTVDTACSSSLVALHWAVQALRSGECDLALAGGVAVMATPGLLFEFSRQRGLAPDGRCKAFSDDADGTGWSEGVGMLLVERLSDARRNGHPVLAVVRGSAVNSDGASNGLTAPNGPSQQRVIQQALAGAGLTAAEVDAVDAHGTGTSLGDPIEAQALLATYGRGRDEDRPLWLGSLKSNLGHTQAAAGVASVIKMVMALRHGTLPRTLHVSEPSSHVDWSAGRVRLLTEPVRWPETGDRPRRAAVSSFGISGTNAHTILEQAPEPEPAEAEAEVQPTEAPRAGARLPVVPWIVSARSEAALRAQAARLLAGPAADDRIDPADLGHALATTRQTFEHRAVVVAPDRAAALRALAALADPDGDGTGPGVVRGRPLRGSTAFLFSGQGAQRPGMGRELYEAFPVFAEAFDAVCAHLDGELDRPLREVVFGDDPEPLDRTDLTQPALFAVEVALFRLLEHWGVKAKYLVGHSLGELTAAHVAGVWSLADACRLVAARGRLMQALPPGGAMASVEASEAEVLPLLAGREGEVAVAALNGPRSTVVSGTEAAVAEIADHFRQQGRRTRRLRVGHAFHSPLMDAVLADFRAVAEQVEYRAPKTAVVSNVTGRLATAEELCSPEYWVRHLRQAVRFADGVGWLAEHGVTRFLEVGPDGTLTAMAQACLPEDGDRMSWAALRGDRPEAASLLSAVAGVFAHGAAVEWPAVFADRPTSPVELPTYAFQRDRYWLRMAAPLGDMAAAGLGAASHPLLGAVVRVADGDQVLLTGRLSVQSHPWLADHAVAGTVLLPGTAFVELAVRAGDEVGCALLDELTLEAPLVLPEKGAVHLQLAVGAPDATGRRPFRVHSRPEGQEDADWVRHAGGLLAAAPTDVRASFDLAAWPPAGAEPVPLGGFYADLAATGYSYGDAFQGLRAAWRLGGEVFAEVELPESLRKEAGRFGLHPALLDAALHAQLVGPGDGPSAVSLPFAWSGVSLQASGAPALRVRIAKAAGGVTLELADTDGRPVASVATLVSREVPADRLRASDGSAGDSLYRVEWTPAGEAAPPASTDGWYVLGEDPTGPGAAFAHAPDLAALPDAPGVVLLPCGPGPQNDRYGDPQGPAIRVLTALQEWLADERLEPSRLVVVTRNAVAVHPGDDVPAPAEAAVWGLVRSAQAENPGRLLLLDLDGEQASYAALPTAVAVAAERGEPQLAVRDGAVLLPRLARAAAPTPAPDAPVPAPDAPAPQHWDPQGTVLITGGTGTLGALVARHLVTAHGVRSLLLTGRRGPDAPARPSWPPN</sequence>
<dbReference type="Pfam" id="PF14765">
    <property type="entry name" value="PS-DH"/>
    <property type="match status" value="1"/>
</dbReference>
<keyword evidence="8 13" id="KW-0012">Acyltransferase</keyword>
<dbReference type="InterPro" id="IPR032821">
    <property type="entry name" value="PKS_assoc"/>
</dbReference>
<dbReference type="Proteomes" id="UP000249340">
    <property type="component" value="Chromosome"/>
</dbReference>
<evidence type="ECO:0000256" key="6">
    <source>
        <dbReference type="ARBA" id="ARBA00023194"/>
    </source>
</evidence>
<feature type="domain" description="Ketosynthase family 3 (KS3)" evidence="11">
    <location>
        <begin position="36"/>
        <end position="463"/>
    </location>
</feature>
<evidence type="ECO:0000256" key="5">
    <source>
        <dbReference type="ARBA" id="ARBA00022679"/>
    </source>
</evidence>
<dbReference type="InterPro" id="IPR016036">
    <property type="entry name" value="Malonyl_transacylase_ACP-bd"/>
</dbReference>
<dbReference type="SUPFAM" id="SSF55048">
    <property type="entry name" value="Probable ACP-binding domain of malonyl-CoA ACP transacylase"/>
    <property type="match status" value="1"/>
</dbReference>
<organism evidence="13 14">
    <name type="scientific">Peterkaempfera bronchialis</name>
    <dbReference type="NCBI Taxonomy" id="2126346"/>
    <lineage>
        <taxon>Bacteria</taxon>
        <taxon>Bacillati</taxon>
        <taxon>Actinomycetota</taxon>
        <taxon>Actinomycetes</taxon>
        <taxon>Kitasatosporales</taxon>
        <taxon>Streptomycetaceae</taxon>
        <taxon>Peterkaempfera</taxon>
    </lineage>
</organism>
<dbReference type="InterPro" id="IPR016035">
    <property type="entry name" value="Acyl_Trfase/lysoPLipase"/>
</dbReference>
<keyword evidence="5 13" id="KW-0808">Transferase</keyword>
<dbReference type="Gene3D" id="3.30.70.3290">
    <property type="match status" value="1"/>
</dbReference>
<dbReference type="InterPro" id="IPR016039">
    <property type="entry name" value="Thiolase-like"/>
</dbReference>
<comment type="cofactor">
    <cofactor evidence="1">
        <name>pantetheine 4'-phosphate</name>
        <dbReference type="ChEBI" id="CHEBI:47942"/>
    </cofactor>
</comment>
<dbReference type="FunFam" id="3.40.366.10:FF:000002">
    <property type="entry name" value="Probable polyketide synthase 2"/>
    <property type="match status" value="1"/>
</dbReference>
<feature type="region of interest" description="C-terminal hotdog fold" evidence="9">
    <location>
        <begin position="1083"/>
        <end position="1220"/>
    </location>
</feature>
<dbReference type="InterPro" id="IPR055123">
    <property type="entry name" value="SpnB-like_Rossmann"/>
</dbReference>
<dbReference type="InterPro" id="IPR014030">
    <property type="entry name" value="Ketoacyl_synth_N"/>
</dbReference>
<keyword evidence="4" id="KW-0597">Phosphoprotein</keyword>
<proteinExistence type="predicted"/>
<reference evidence="14" key="1">
    <citation type="submission" date="2018-07" db="EMBL/GenBank/DDBJ databases">
        <title>Streptacidiphilus bronchialis DSM 106435 chromosome.</title>
        <authorList>
            <person name="Batra D."/>
            <person name="Gulvik C.A."/>
        </authorList>
    </citation>
    <scope>NUCLEOTIDE SEQUENCE [LARGE SCALE GENOMIC DNA]</scope>
    <source>
        <strain evidence="14">DSM 106435</strain>
    </source>
</reference>
<dbReference type="InterPro" id="IPR014043">
    <property type="entry name" value="Acyl_transferase_dom"/>
</dbReference>
<dbReference type="GO" id="GO:0004315">
    <property type="term" value="F:3-oxoacyl-[acyl-carrier-protein] synthase activity"/>
    <property type="evidence" value="ECO:0007669"/>
    <property type="project" value="InterPro"/>
</dbReference>
<feature type="region of interest" description="Disordered" evidence="10">
    <location>
        <begin position="464"/>
        <end position="483"/>
    </location>
</feature>
<gene>
    <name evidence="13" type="ORF">C7M71_025730</name>
</gene>
<feature type="region of interest" description="N-terminal hotdog fold" evidence="9">
    <location>
        <begin position="945"/>
        <end position="1069"/>
    </location>
</feature>
<dbReference type="SMART" id="SM00826">
    <property type="entry name" value="PKS_DH"/>
    <property type="match status" value="1"/>
</dbReference>
<dbReference type="Gene3D" id="3.10.129.110">
    <property type="entry name" value="Polyketide synthase dehydratase"/>
    <property type="match status" value="1"/>
</dbReference>
<dbReference type="PANTHER" id="PTHR43775">
    <property type="entry name" value="FATTY ACID SYNTHASE"/>
    <property type="match status" value="1"/>
</dbReference>
<evidence type="ECO:0000313" key="13">
    <source>
        <dbReference type="EMBL" id="AXI80290.1"/>
    </source>
</evidence>
<dbReference type="GO" id="GO:0006633">
    <property type="term" value="P:fatty acid biosynthetic process"/>
    <property type="evidence" value="ECO:0007669"/>
    <property type="project" value="InterPro"/>
</dbReference>
<evidence type="ECO:0000256" key="8">
    <source>
        <dbReference type="ARBA" id="ARBA00023315"/>
    </source>
</evidence>
<dbReference type="Gene3D" id="3.40.50.720">
    <property type="entry name" value="NAD(P)-binding Rossmann-like Domain"/>
    <property type="match status" value="1"/>
</dbReference>
<dbReference type="OrthoDB" id="9778690at2"/>
<dbReference type="InterPro" id="IPR049552">
    <property type="entry name" value="PKS_DH_N"/>
</dbReference>